<dbReference type="NCBIfam" id="TIGR00686">
    <property type="entry name" value="phnA"/>
    <property type="match status" value="1"/>
</dbReference>
<dbReference type="SUPFAM" id="SSF82057">
    <property type="entry name" value="Prokaryotic SH3-related domain"/>
    <property type="match status" value="1"/>
</dbReference>
<proteinExistence type="inferred from homology"/>
<dbReference type="PANTHER" id="PTHR30305">
    <property type="entry name" value="PROTEIN YJDM-RELATED"/>
    <property type="match status" value="1"/>
</dbReference>
<dbReference type="FunFam" id="2.20.25.10:FF:000003">
    <property type="entry name" value="Alkylphosphonate utilization protein PhnA"/>
    <property type="match status" value="1"/>
</dbReference>
<dbReference type="EMBL" id="CP119317">
    <property type="protein sequence ID" value="WEK54187.1"/>
    <property type="molecule type" value="Genomic_DNA"/>
</dbReference>
<dbReference type="AlphaFoldDB" id="A0AA95JCS5"/>
<sequence>MSNLPNCPKCNSEYTYEDGNLLVCPECAHEWSLDSGTDDGDEKVVRDANGNVLNDGDTVTVIKDLKVKGSSSTLKIGTKVKNIRLVEGDHDIDCKIDGFGAMKLKSEFVKKS</sequence>
<comment type="similarity">
    <text evidence="1">Belongs to the YjdM family.</text>
</comment>
<feature type="domain" description="Protein YjdM C-terminal" evidence="3">
    <location>
        <begin position="45"/>
        <end position="111"/>
    </location>
</feature>
<accession>A0AA95JCS5</accession>
<dbReference type="Pfam" id="PF08274">
    <property type="entry name" value="Zn_Ribbon_YjdM"/>
    <property type="match status" value="1"/>
</dbReference>
<feature type="domain" description="Protein YjdM N-terminal" evidence="4">
    <location>
        <begin position="4"/>
        <end position="32"/>
    </location>
</feature>
<dbReference type="Proteomes" id="UP001178662">
    <property type="component" value="Chromosome"/>
</dbReference>
<gene>
    <name evidence="5" type="ORF">P0Y55_16755</name>
</gene>
<dbReference type="Pfam" id="PF03831">
    <property type="entry name" value="YjdM"/>
    <property type="match status" value="1"/>
</dbReference>
<dbReference type="InterPro" id="IPR013987">
    <property type="entry name" value="YjdM_N"/>
</dbReference>
<keyword evidence="6" id="KW-1185">Reference proteome</keyword>
<dbReference type="Gene3D" id="2.30.30.40">
    <property type="entry name" value="SH3 Domains"/>
    <property type="match status" value="1"/>
</dbReference>
<protein>
    <recommendedName>
        <fullName evidence="2">Protein YjdM</fullName>
    </recommendedName>
</protein>
<dbReference type="InterPro" id="IPR004624">
    <property type="entry name" value="YjdM"/>
</dbReference>
<evidence type="ECO:0000256" key="1">
    <source>
        <dbReference type="ARBA" id="ARBA00009248"/>
    </source>
</evidence>
<evidence type="ECO:0000259" key="4">
    <source>
        <dbReference type="Pfam" id="PF08274"/>
    </source>
</evidence>
<evidence type="ECO:0000256" key="2">
    <source>
        <dbReference type="ARBA" id="ARBA00071166"/>
    </source>
</evidence>
<dbReference type="SUPFAM" id="SSF57783">
    <property type="entry name" value="Zinc beta-ribbon"/>
    <property type="match status" value="1"/>
</dbReference>
<dbReference type="InterPro" id="IPR013988">
    <property type="entry name" value="YjdM_C"/>
</dbReference>
<evidence type="ECO:0000259" key="3">
    <source>
        <dbReference type="Pfam" id="PF03831"/>
    </source>
</evidence>
<evidence type="ECO:0000313" key="6">
    <source>
        <dbReference type="Proteomes" id="UP001178662"/>
    </source>
</evidence>
<organism evidence="5 6">
    <name type="scientific">Candidatus Cohnella colombiensis</name>
    <dbReference type="NCBI Taxonomy" id="3121368"/>
    <lineage>
        <taxon>Bacteria</taxon>
        <taxon>Bacillati</taxon>
        <taxon>Bacillota</taxon>
        <taxon>Bacilli</taxon>
        <taxon>Bacillales</taxon>
        <taxon>Paenibacillaceae</taxon>
        <taxon>Cohnella</taxon>
    </lineage>
</organism>
<evidence type="ECO:0000313" key="5">
    <source>
        <dbReference type="EMBL" id="WEK54187.1"/>
    </source>
</evidence>
<reference evidence="5" key="1">
    <citation type="submission" date="2023-03" db="EMBL/GenBank/DDBJ databases">
        <title>Andean soil-derived lignocellulolytic bacterial consortium as a source of novel taxa and putative plastic-active enzymes.</title>
        <authorList>
            <person name="Diaz-Garcia L."/>
            <person name="Chuvochina M."/>
            <person name="Feuerriegel G."/>
            <person name="Bunk B."/>
            <person name="Sproer C."/>
            <person name="Streit W.R."/>
            <person name="Rodriguez L.M."/>
            <person name="Overmann J."/>
            <person name="Jimenez D.J."/>
        </authorList>
    </citation>
    <scope>NUCLEOTIDE SEQUENCE</scope>
    <source>
        <strain evidence="5">MAG 2441</strain>
    </source>
</reference>
<dbReference type="Gene3D" id="2.20.25.10">
    <property type="match status" value="1"/>
</dbReference>
<name>A0AA95JCS5_9BACL</name>
<dbReference type="PANTHER" id="PTHR30305:SF3">
    <property type="entry name" value="PROTEIN YJDM"/>
    <property type="match status" value="1"/>
</dbReference>
<dbReference type="FunFam" id="2.30.30.40:FF:000013">
    <property type="entry name" value="Alkylphosphonate utilization protein PhnA"/>
    <property type="match status" value="1"/>
</dbReference>